<reference evidence="1" key="1">
    <citation type="submission" date="2014-11" db="EMBL/GenBank/DDBJ databases">
        <authorList>
            <person name="Amaro Gonzalez C."/>
        </authorList>
    </citation>
    <scope>NUCLEOTIDE SEQUENCE</scope>
</reference>
<name>A0A0E9V5V9_ANGAN</name>
<proteinExistence type="predicted"/>
<dbReference type="EMBL" id="GBXM01035757">
    <property type="protein sequence ID" value="JAH72820.1"/>
    <property type="molecule type" value="Transcribed_RNA"/>
</dbReference>
<organism evidence="1">
    <name type="scientific">Anguilla anguilla</name>
    <name type="common">European freshwater eel</name>
    <name type="synonym">Muraena anguilla</name>
    <dbReference type="NCBI Taxonomy" id="7936"/>
    <lineage>
        <taxon>Eukaryota</taxon>
        <taxon>Metazoa</taxon>
        <taxon>Chordata</taxon>
        <taxon>Craniata</taxon>
        <taxon>Vertebrata</taxon>
        <taxon>Euteleostomi</taxon>
        <taxon>Actinopterygii</taxon>
        <taxon>Neopterygii</taxon>
        <taxon>Teleostei</taxon>
        <taxon>Anguilliformes</taxon>
        <taxon>Anguillidae</taxon>
        <taxon>Anguilla</taxon>
    </lineage>
</organism>
<accession>A0A0E9V5V9</accession>
<sequence length="47" mass="5581">MHRAGSVERRGVFESRTNAYLTQVWRRQRAFRLSLALTLHVVQKQKV</sequence>
<dbReference type="AlphaFoldDB" id="A0A0E9V5V9"/>
<reference evidence="1" key="2">
    <citation type="journal article" date="2015" name="Fish Shellfish Immunol.">
        <title>Early steps in the European eel (Anguilla anguilla)-Vibrio vulnificus interaction in the gills: Role of the RtxA13 toxin.</title>
        <authorList>
            <person name="Callol A."/>
            <person name="Pajuelo D."/>
            <person name="Ebbesson L."/>
            <person name="Teles M."/>
            <person name="MacKenzie S."/>
            <person name="Amaro C."/>
        </authorList>
    </citation>
    <scope>NUCLEOTIDE SEQUENCE</scope>
</reference>
<protein>
    <submittedName>
        <fullName evidence="1">Uncharacterized protein</fullName>
    </submittedName>
</protein>
<evidence type="ECO:0000313" key="1">
    <source>
        <dbReference type="EMBL" id="JAH72820.1"/>
    </source>
</evidence>